<comment type="similarity">
    <text evidence="1">Belongs to the intimin/invasin family.</text>
</comment>
<gene>
    <name evidence="3" type="ORF">KDN34_06295</name>
</gene>
<dbReference type="RefSeq" id="WP_212596544.1">
    <property type="nucleotide sequence ID" value="NZ_CP073587.1"/>
</dbReference>
<accession>A0ABX7YXI4</accession>
<keyword evidence="4" id="KW-1185">Reference proteome</keyword>
<evidence type="ECO:0000313" key="3">
    <source>
        <dbReference type="EMBL" id="QUN07547.1"/>
    </source>
</evidence>
<dbReference type="Gene3D" id="2.60.40.10">
    <property type="entry name" value="Immunoglobulins"/>
    <property type="match status" value="5"/>
</dbReference>
<protein>
    <recommendedName>
        <fullName evidence="2">Big-1 domain-containing protein</fullName>
    </recommendedName>
</protein>
<organism evidence="3 4">
    <name type="scientific">Shewanella yunxiaonensis</name>
    <dbReference type="NCBI Taxonomy" id="2829809"/>
    <lineage>
        <taxon>Bacteria</taxon>
        <taxon>Pseudomonadati</taxon>
        <taxon>Pseudomonadota</taxon>
        <taxon>Gammaproteobacteria</taxon>
        <taxon>Alteromonadales</taxon>
        <taxon>Shewanellaceae</taxon>
        <taxon>Shewanella</taxon>
    </lineage>
</organism>
<sequence length="818" mass="82218">MAGDGAGGGETTTIALAISNANISAATPATLSATVTNSATGVVAGQLVTFKLSNSSLGVFVPAIGTALTDTNGVATVTLATSDVAGAGTVTASIASGESATVGFTMAGDGGASGGSAQVTLALTDEAGNPIDTINSTTPGVLTAKVTGISQTVIVTFSVSKGDLPISTAITNSEGVASVRLYAGSELGAGTATASLVTGESVQKIFAIGATNVVMGSGTPFVSGQALVSASTLSAGGTATISVELKDGNGNPFTEPVDVNFASTCSNKSVPEAEISSPITAINGQASSTYLAQGCVGPDAITVTADVGGQSLSATGTITVLSADAGSIVFIDASPEQISIKGTGGDESSTLRFKVLDTNGNPVANKDVDFSLNTTVGGLTLDPYLATTNSQGIAQTVVNAGTVATSVRVTASVNGSSPLISSQSNVLVVTTGKPDQDSFSLSASTYNVEGWNYDGVQVTVTARLADAFNNPVPNGTAVVFTAEGGSIEGSCQTTDGVCSVLWTSQLPRPVGVDNNGPLLDASGNQIADPQSAEVELTNFKGDKYLGNYYGQPFGGRVTITATAIGEESFPDLNSNNIMDTDTEFSRFVGDGTDCGRDNSGDCYDLPEAFVDHNEDGIYTPAYDKGGSTDTSGDHETYTDFVDANNPTGLNEYNFADGEYNGVLCDDSAASTVLCSASKSVNVRRSLVLIMSGSEAYATQESNILIDDDDGLVADGVVNITEGGSARVYFTISDVNNQQMPAGTEVDISANGATITSSSKYVWPNSNYNGGRSFSVSLKGGAAGAGNLLVTVTTPGPSGNGSDTVTEVVNLPIVVVQAP</sequence>
<feature type="domain" description="Big-1" evidence="2">
    <location>
        <begin position="330"/>
        <end position="429"/>
    </location>
</feature>
<reference evidence="3 4" key="1">
    <citation type="submission" date="2021-04" db="EMBL/GenBank/DDBJ databases">
        <title>Novel species identification of genus Shewanella.</title>
        <authorList>
            <person name="Liu G."/>
        </authorList>
    </citation>
    <scope>NUCLEOTIDE SEQUENCE [LARGE SCALE GENOMIC DNA]</scope>
    <source>
        <strain evidence="3 4">FJAT-54481</strain>
    </source>
</reference>
<evidence type="ECO:0000256" key="1">
    <source>
        <dbReference type="ARBA" id="ARBA00010116"/>
    </source>
</evidence>
<feature type="domain" description="Big-1" evidence="2">
    <location>
        <begin position="13"/>
        <end position="105"/>
    </location>
</feature>
<dbReference type="SMART" id="SM00634">
    <property type="entry name" value="BID_1"/>
    <property type="match status" value="2"/>
</dbReference>
<name>A0ABX7YXI4_9GAMM</name>
<dbReference type="EMBL" id="CP073587">
    <property type="protein sequence ID" value="QUN07547.1"/>
    <property type="molecule type" value="Genomic_DNA"/>
</dbReference>
<dbReference type="Pfam" id="PF02369">
    <property type="entry name" value="Big_1"/>
    <property type="match status" value="1"/>
</dbReference>
<evidence type="ECO:0000259" key="2">
    <source>
        <dbReference type="PROSITE" id="PS51127"/>
    </source>
</evidence>
<dbReference type="InterPro" id="IPR013783">
    <property type="entry name" value="Ig-like_fold"/>
</dbReference>
<dbReference type="PROSITE" id="PS51127">
    <property type="entry name" value="BIG1"/>
    <property type="match status" value="2"/>
</dbReference>
<dbReference type="InterPro" id="IPR003344">
    <property type="entry name" value="Big_1_dom"/>
</dbReference>
<dbReference type="SUPFAM" id="SSF49373">
    <property type="entry name" value="Invasin/intimin cell-adhesion fragments"/>
    <property type="match status" value="2"/>
</dbReference>
<proteinExistence type="inferred from homology"/>
<dbReference type="Proteomes" id="UP000679575">
    <property type="component" value="Chromosome"/>
</dbReference>
<evidence type="ECO:0000313" key="4">
    <source>
        <dbReference type="Proteomes" id="UP000679575"/>
    </source>
</evidence>
<dbReference type="InterPro" id="IPR008964">
    <property type="entry name" value="Invasin/intimin_cell_adhesion"/>
</dbReference>